<evidence type="ECO:0000313" key="3">
    <source>
        <dbReference type="Proteomes" id="UP001285855"/>
    </source>
</evidence>
<evidence type="ECO:0000259" key="1">
    <source>
        <dbReference type="Pfam" id="PF12969"/>
    </source>
</evidence>
<dbReference type="Gene3D" id="3.10.620.30">
    <property type="match status" value="1"/>
</dbReference>
<dbReference type="InterPro" id="IPR038765">
    <property type="entry name" value="Papain-like_cys_pep_sf"/>
</dbReference>
<dbReference type="Gene3D" id="2.60.40.3140">
    <property type="match status" value="1"/>
</dbReference>
<sequence length="650" mass="75267">MTKTTTTIIAFALTTFVCLAQKYNIDMQVTKSDLELTSYAKDSTANALIIYDYGNSYIDKETFWLTCQVKQKIKILRKEGVDLGVVEIKLYKGKSSKERIKDIRGTTYNLENNEIIRTQLKQSAIFEEENENYTLVKFVLPNVKVGSVITFSYETRSRFIAKYQPWYFQSSNPVLYSEYNTSIPAIYNYHVKLVGSIPLSVNDIKLQRNCLEVGSGGSADCTISKYVMKDIPAYKPEGYTTTDYNYISRIEYELNEIVYFDGRKDKISKTWKDVDKELKSDADFGRQVSRKSLVKKVLPNDISSISDKLKKAKAIYQFVLDHYKWNEKYDRYDVSVKNLVKEKIGSAFEINLLLENLLTSEGYKVYPLMISTRGKGLATKIYPVLTDFNYLILKVIIDEKDYFLDATEPYLSFGELPFRCLNQYGRLMDFEDGSYWEDIVVEDYSTISHRIHLNSFTSNGFNGLLGSKFSRYHAHDLKNAYKQNPFTLKESRVNDYKSININKHDIVDSGMDSANFQEKIEFTLEPELIADKIYLNPFIIKFFEVNPFKLQERTYPIDFGYKDSYTYTLSIDLGDNLKVLELPKPANIILPNQTGSFVFNIDLTDDILTLFFKVKFDKAIYGPEYYDALKLFMNNVVKTQNNTMVVLQKV</sequence>
<proteinExistence type="predicted"/>
<gene>
    <name evidence="2" type="ORF">SNF14_09880</name>
</gene>
<keyword evidence="3" id="KW-1185">Reference proteome</keyword>
<evidence type="ECO:0000313" key="2">
    <source>
        <dbReference type="EMBL" id="MDY2587648.1"/>
    </source>
</evidence>
<dbReference type="EMBL" id="JAXDAE010000009">
    <property type="protein sequence ID" value="MDY2587648.1"/>
    <property type="molecule type" value="Genomic_DNA"/>
</dbReference>
<name>A0ABU5EN32_9FLAO</name>
<accession>A0ABU5EN32</accession>
<dbReference type="Proteomes" id="UP001285855">
    <property type="component" value="Unassembled WGS sequence"/>
</dbReference>
<dbReference type="SUPFAM" id="SSF54001">
    <property type="entry name" value="Cysteine proteinases"/>
    <property type="match status" value="1"/>
</dbReference>
<dbReference type="InterPro" id="IPR024618">
    <property type="entry name" value="DUF3857"/>
</dbReference>
<reference evidence="2 3" key="1">
    <citation type="submission" date="2023-11" db="EMBL/GenBank/DDBJ databases">
        <title>Winogradskyella pelagius sp. nov., isolated from coastal sediment.</title>
        <authorList>
            <person name="Li F."/>
        </authorList>
    </citation>
    <scope>NUCLEOTIDE SEQUENCE [LARGE SCALE GENOMIC DNA]</scope>
    <source>
        <strain evidence="2 3">KCTC 23502</strain>
    </source>
</reference>
<feature type="domain" description="DUF3857" evidence="1">
    <location>
        <begin position="66"/>
        <end position="194"/>
    </location>
</feature>
<organism evidence="2 3">
    <name type="scientific">Winogradskyella aquimaris</name>
    <dbReference type="NCBI Taxonomy" id="864074"/>
    <lineage>
        <taxon>Bacteria</taxon>
        <taxon>Pseudomonadati</taxon>
        <taxon>Bacteroidota</taxon>
        <taxon>Flavobacteriia</taxon>
        <taxon>Flavobacteriales</taxon>
        <taxon>Flavobacteriaceae</taxon>
        <taxon>Winogradskyella</taxon>
    </lineage>
</organism>
<dbReference type="RefSeq" id="WP_320556002.1">
    <property type="nucleotide sequence ID" value="NZ_JAXDAE010000009.1"/>
</dbReference>
<protein>
    <submittedName>
        <fullName evidence="2">DUF3857 domain-containing protein</fullName>
    </submittedName>
</protein>
<dbReference type="Pfam" id="PF12969">
    <property type="entry name" value="DUF3857"/>
    <property type="match status" value="1"/>
</dbReference>
<dbReference type="Gene3D" id="2.60.120.1130">
    <property type="match status" value="1"/>
</dbReference>
<comment type="caution">
    <text evidence="2">The sequence shown here is derived from an EMBL/GenBank/DDBJ whole genome shotgun (WGS) entry which is preliminary data.</text>
</comment>